<gene>
    <name evidence="6" type="ORF">OCK74_15370</name>
</gene>
<feature type="domain" description="Signal transduction histidine kinase internal region" evidence="4">
    <location>
        <begin position="863"/>
        <end position="942"/>
    </location>
</feature>
<dbReference type="SUPFAM" id="SSF55874">
    <property type="entry name" value="ATPase domain of HSP90 chaperone/DNA topoisomerase II/histidine kinase"/>
    <property type="match status" value="1"/>
</dbReference>
<evidence type="ECO:0000313" key="7">
    <source>
        <dbReference type="Proteomes" id="UP001155483"/>
    </source>
</evidence>
<dbReference type="InterPro" id="IPR010559">
    <property type="entry name" value="Sig_transdc_His_kin_internal"/>
</dbReference>
<name>A0A9X2XXH9_9BACT</name>
<feature type="coiled-coil region" evidence="2">
    <location>
        <begin position="829"/>
        <end position="872"/>
    </location>
</feature>
<dbReference type="Gene3D" id="3.30.565.10">
    <property type="entry name" value="Histidine kinase-like ATPase, C-terminal domain"/>
    <property type="match status" value="1"/>
</dbReference>
<dbReference type="PANTHER" id="PTHR43547">
    <property type="entry name" value="TWO-COMPONENT HISTIDINE KINASE"/>
    <property type="match status" value="1"/>
</dbReference>
<dbReference type="Pfam" id="PF07495">
    <property type="entry name" value="Y_Y_Y"/>
    <property type="match status" value="1"/>
</dbReference>
<evidence type="ECO:0000259" key="4">
    <source>
        <dbReference type="Pfam" id="PF06580"/>
    </source>
</evidence>
<evidence type="ECO:0000259" key="5">
    <source>
        <dbReference type="Pfam" id="PF07495"/>
    </source>
</evidence>
<dbReference type="EMBL" id="JAOTIF010000012">
    <property type="protein sequence ID" value="MCU7550497.1"/>
    <property type="molecule type" value="Genomic_DNA"/>
</dbReference>
<keyword evidence="3" id="KW-0472">Membrane</keyword>
<dbReference type="Gene3D" id="2.60.40.10">
    <property type="entry name" value="Immunoglobulins"/>
    <property type="match status" value="1"/>
</dbReference>
<comment type="caution">
    <text evidence="6">The sequence shown here is derived from an EMBL/GenBank/DDBJ whole genome shotgun (WGS) entry which is preliminary data.</text>
</comment>
<dbReference type="Pfam" id="PF06580">
    <property type="entry name" value="His_kinase"/>
    <property type="match status" value="1"/>
</dbReference>
<organism evidence="6 7">
    <name type="scientific">Paraflavisolibacter caeni</name>
    <dbReference type="NCBI Taxonomy" id="2982496"/>
    <lineage>
        <taxon>Bacteria</taxon>
        <taxon>Pseudomonadati</taxon>
        <taxon>Bacteroidota</taxon>
        <taxon>Chitinophagia</taxon>
        <taxon>Chitinophagales</taxon>
        <taxon>Chitinophagaceae</taxon>
        <taxon>Paraflavisolibacter</taxon>
    </lineage>
</organism>
<feature type="transmembrane region" description="Helical" evidence="3">
    <location>
        <begin position="806"/>
        <end position="824"/>
    </location>
</feature>
<feature type="domain" description="Two component regulator three Y" evidence="5">
    <location>
        <begin position="737"/>
        <end position="798"/>
    </location>
</feature>
<keyword evidence="7" id="KW-1185">Reference proteome</keyword>
<dbReference type="Proteomes" id="UP001155483">
    <property type="component" value="Unassembled WGS sequence"/>
</dbReference>
<dbReference type="InterPro" id="IPR015943">
    <property type="entry name" value="WD40/YVTN_repeat-like_dom_sf"/>
</dbReference>
<dbReference type="GO" id="GO:0016020">
    <property type="term" value="C:membrane"/>
    <property type="evidence" value="ECO:0007669"/>
    <property type="project" value="InterPro"/>
</dbReference>
<keyword evidence="3" id="KW-1133">Transmembrane helix</keyword>
<keyword evidence="3" id="KW-0812">Transmembrane</keyword>
<proteinExistence type="predicted"/>
<reference evidence="6" key="2">
    <citation type="submission" date="2023-04" db="EMBL/GenBank/DDBJ databases">
        <title>Paracnuella aquatica gen. nov., sp. nov., a member of the family Chitinophagaceae isolated from a hot spring.</title>
        <authorList>
            <person name="Wang C."/>
        </authorList>
    </citation>
    <scope>NUCLEOTIDE SEQUENCE</scope>
    <source>
        <strain evidence="6">LB-8</strain>
    </source>
</reference>
<dbReference type="InterPro" id="IPR013783">
    <property type="entry name" value="Ig-like_fold"/>
</dbReference>
<evidence type="ECO:0000256" key="3">
    <source>
        <dbReference type="SAM" id="Phobius"/>
    </source>
</evidence>
<keyword evidence="1" id="KW-0597">Phosphoprotein</keyword>
<protein>
    <submittedName>
        <fullName evidence="6">Histidine kinase</fullName>
    </submittedName>
</protein>
<evidence type="ECO:0000313" key="6">
    <source>
        <dbReference type="EMBL" id="MCU7550497.1"/>
    </source>
</evidence>
<keyword evidence="6" id="KW-0808">Transferase</keyword>
<reference evidence="6" key="1">
    <citation type="submission" date="2022-09" db="EMBL/GenBank/DDBJ databases">
        <authorList>
            <person name="Yuan C."/>
            <person name="Ke Z."/>
        </authorList>
    </citation>
    <scope>NUCLEOTIDE SEQUENCE</scope>
    <source>
        <strain evidence="6">LB-8</strain>
    </source>
</reference>
<dbReference type="Pfam" id="PF07494">
    <property type="entry name" value="Reg_prop"/>
    <property type="match status" value="5"/>
</dbReference>
<dbReference type="InterPro" id="IPR011110">
    <property type="entry name" value="Reg_prop"/>
</dbReference>
<dbReference type="PANTHER" id="PTHR43547:SF2">
    <property type="entry name" value="HYBRID SIGNAL TRANSDUCTION HISTIDINE KINASE C"/>
    <property type="match status" value="1"/>
</dbReference>
<evidence type="ECO:0000256" key="1">
    <source>
        <dbReference type="ARBA" id="ARBA00022553"/>
    </source>
</evidence>
<dbReference type="RefSeq" id="WP_279297937.1">
    <property type="nucleotide sequence ID" value="NZ_JAOTIF010000012.1"/>
</dbReference>
<dbReference type="GO" id="GO:0000155">
    <property type="term" value="F:phosphorelay sensor kinase activity"/>
    <property type="evidence" value="ECO:0007669"/>
    <property type="project" value="InterPro"/>
</dbReference>
<evidence type="ECO:0000256" key="2">
    <source>
        <dbReference type="SAM" id="Coils"/>
    </source>
</evidence>
<dbReference type="SUPFAM" id="SSF63829">
    <property type="entry name" value="Calcium-dependent phosphotriesterase"/>
    <property type="match status" value="3"/>
</dbReference>
<sequence>MKRFALFFFILALLLIRVCSAWTQNIFFNKVRPPQGKVFMHVTGMVQDKDGYMWFATKKGLFRYDGYDMKVFNNNPLDTNSLTTDALEAICIDSSGIFWIATFGKGLERFDPTTGIFQHYKYNPNDSGSISSDWVPAVLVDHKGTLWVGTGDGLDRFNPKSGKFIHFRNQPNDPTSISNNAVVAIYEDRQHELWIGTGSVYAGSVDEGGLNRMDRKEGKFTRYLHDPKNPHSLINNKVRAIYEDSKGIFWVGTSGDGLHTMNRQKGSFQRFPYEPAHPEKLSRPPFKKKPYLDYITFITEDITGAIWIGTAESGLNYYDPKTKKTKHYENAKDTAGAFTDRNVWGAYTSREGVVWISTLFGNLYRINPLRRNIPFNESLTGCVNSFYESPDGALWTGTQQGLQIQNYHGNGKTKWFVHEPGNPASISNNSIEVIKADKQGKIWVGTQEGLNLWDENKEGFIHYRHNPKNKSSLSNDFILTIYEDKKSDLWVGTTKGLNRMDRKTGLFTRYIFHPEDTSTLGLNIVTSVLENKQGEIWVGCWMVGDVHKLNTANGKYETYLNGKGITSLFEDAKGTFWTGGAEGLFTYSKEKKNFEQYVDSNTLTRFSFIRSIVEDDHRNLWIATEYGIFKLNQQRIVTQIFGKGYGIYGDDLCYRSSYKSSDGKLFFGTYSGYYTFLPDQLTKANKPPSLVFSSFNLGNKNFHNEKNNPSGEPFLKTKNILLHYNQNAFTINFAAIDFANPEDNRHFFMLENYDNSWNEASIARKATYFNVPPGKYVFRVKAANSEGIWAEKSVDIAISPPWWGTWWFKIIAVALVSTLLYVTIQWRMHKKFRQQLEHSEKEKLLAQKEKQLAQLQHKTTELEMQALRAQMNPHFIFNSLNSINHFILQNNKIQASEYLSKFSKLVRLILQNSQAELIPLESELESLRLYLELEAVRFDHKFDFKIIVDDDLDISAVKVPPLIIQPYAENAIWHGLMHKEGKGYLDIELFGQDDFLYCKVTDDGIGRKRAAELKSKSAATHKSMGMRITADRIALLEQKIDAETFITITDLLLPDGTPGGTEVIMKIPEVYD</sequence>
<dbReference type="InterPro" id="IPR011123">
    <property type="entry name" value="Y_Y_Y"/>
</dbReference>
<dbReference type="InterPro" id="IPR036890">
    <property type="entry name" value="HATPase_C_sf"/>
</dbReference>
<accession>A0A9X2XXH9</accession>
<dbReference type="Gene3D" id="2.130.10.10">
    <property type="entry name" value="YVTN repeat-like/Quinoprotein amine dehydrogenase"/>
    <property type="match status" value="5"/>
</dbReference>
<keyword evidence="6" id="KW-0418">Kinase</keyword>
<keyword evidence="2" id="KW-0175">Coiled coil</keyword>
<dbReference type="AlphaFoldDB" id="A0A9X2XXH9"/>